<gene>
    <name evidence="2" type="ORF">ACFP85_07470</name>
</gene>
<evidence type="ECO:0000313" key="2">
    <source>
        <dbReference type="EMBL" id="MFC6439983.1"/>
    </source>
</evidence>
<evidence type="ECO:0000259" key="1">
    <source>
        <dbReference type="PROSITE" id="PS51186"/>
    </source>
</evidence>
<dbReference type="InterPro" id="IPR039143">
    <property type="entry name" value="GNPNAT1-like"/>
</dbReference>
<dbReference type="PANTHER" id="PTHR13355:SF11">
    <property type="entry name" value="GLUCOSAMINE 6-PHOSPHATE N-ACETYLTRANSFERASE"/>
    <property type="match status" value="1"/>
</dbReference>
<organism evidence="2 3">
    <name type="scientific">Pseudobowmanella zhangzhouensis</name>
    <dbReference type="NCBI Taxonomy" id="1537679"/>
    <lineage>
        <taxon>Bacteria</taxon>
        <taxon>Pseudomonadati</taxon>
        <taxon>Pseudomonadota</taxon>
        <taxon>Gammaproteobacteria</taxon>
        <taxon>Alteromonadales</taxon>
        <taxon>Alteromonadaceae</taxon>
    </lineage>
</organism>
<dbReference type="InterPro" id="IPR000182">
    <property type="entry name" value="GNAT_dom"/>
</dbReference>
<accession>A0ABW1XL33</accession>
<proteinExistence type="predicted"/>
<dbReference type="RefSeq" id="WP_131256862.1">
    <property type="nucleotide sequence ID" value="NZ_JBHSUS010000001.1"/>
</dbReference>
<keyword evidence="3" id="KW-1185">Reference proteome</keyword>
<dbReference type="InterPro" id="IPR016181">
    <property type="entry name" value="Acyl_CoA_acyltransferase"/>
</dbReference>
<dbReference type="Pfam" id="PF13673">
    <property type="entry name" value="Acetyltransf_10"/>
    <property type="match status" value="1"/>
</dbReference>
<dbReference type="SUPFAM" id="SSF55729">
    <property type="entry name" value="Acyl-CoA N-acyltransferases (Nat)"/>
    <property type="match status" value="1"/>
</dbReference>
<dbReference type="PANTHER" id="PTHR13355">
    <property type="entry name" value="GLUCOSAMINE 6-PHOSPHATE N-ACETYLTRANSFERASE"/>
    <property type="match status" value="1"/>
</dbReference>
<dbReference type="Proteomes" id="UP001596364">
    <property type="component" value="Unassembled WGS sequence"/>
</dbReference>
<reference evidence="3" key="1">
    <citation type="journal article" date="2019" name="Int. J. Syst. Evol. Microbiol.">
        <title>The Global Catalogue of Microorganisms (GCM) 10K type strain sequencing project: providing services to taxonomists for standard genome sequencing and annotation.</title>
        <authorList>
            <consortium name="The Broad Institute Genomics Platform"/>
            <consortium name="The Broad Institute Genome Sequencing Center for Infectious Disease"/>
            <person name="Wu L."/>
            <person name="Ma J."/>
        </authorList>
    </citation>
    <scope>NUCLEOTIDE SEQUENCE [LARGE SCALE GENOMIC DNA]</scope>
    <source>
        <strain evidence="3">CGMCC 1.16031</strain>
    </source>
</reference>
<comment type="caution">
    <text evidence="2">The sequence shown here is derived from an EMBL/GenBank/DDBJ whole genome shotgun (WGS) entry which is preliminary data.</text>
</comment>
<sequence>MPLRVKHVNWQHHCHEVKTLREKVFVIEWRIPQNIEFDRSDDSAYHVVVESDDKQAVATGRLTPEGELGRIAVRREWRKREVYDTLVSALLDIARSQKIESICVQCDIDAVPRYQELGFTPVGPAYMDAGIPRRKMACPVQQCQLAHIEFMH</sequence>
<protein>
    <submittedName>
        <fullName evidence="2">GNAT family N-acetyltransferase</fullName>
    </submittedName>
</protein>
<dbReference type="PROSITE" id="PS51186">
    <property type="entry name" value="GNAT"/>
    <property type="match status" value="1"/>
</dbReference>
<dbReference type="EMBL" id="JBHSUS010000001">
    <property type="protein sequence ID" value="MFC6439983.1"/>
    <property type="molecule type" value="Genomic_DNA"/>
</dbReference>
<feature type="domain" description="N-acetyltransferase" evidence="1">
    <location>
        <begin position="3"/>
        <end position="141"/>
    </location>
</feature>
<dbReference type="Gene3D" id="3.40.630.30">
    <property type="match status" value="1"/>
</dbReference>
<dbReference type="CDD" id="cd04301">
    <property type="entry name" value="NAT_SF"/>
    <property type="match status" value="1"/>
</dbReference>
<name>A0ABW1XL33_9ALTE</name>
<evidence type="ECO:0000313" key="3">
    <source>
        <dbReference type="Proteomes" id="UP001596364"/>
    </source>
</evidence>